<dbReference type="eggNOG" id="COG1715">
    <property type="taxonomic scope" value="Bacteria"/>
</dbReference>
<organism evidence="1 2">
    <name type="scientific">Lactobacillus amylolyticus DSM 11664</name>
    <dbReference type="NCBI Taxonomy" id="585524"/>
    <lineage>
        <taxon>Bacteria</taxon>
        <taxon>Bacillati</taxon>
        <taxon>Bacillota</taxon>
        <taxon>Bacilli</taxon>
        <taxon>Lactobacillales</taxon>
        <taxon>Lactobacillaceae</taxon>
        <taxon>Lactobacillus</taxon>
    </lineage>
</organism>
<evidence type="ECO:0000313" key="2">
    <source>
        <dbReference type="Proteomes" id="UP000004069"/>
    </source>
</evidence>
<proteinExistence type="predicted"/>
<sequence>PIMLINGKKVAEVVSQYIYRNNITLEQYLAKLGTEQEYRNPEDILKEE</sequence>
<comment type="caution">
    <text evidence="1">The sequence shown here is derived from an EMBL/GenBank/DDBJ whole genome shotgun (WGS) entry which is preliminary data.</text>
</comment>
<gene>
    <name evidence="1" type="ORF">HMPREF0493_1678</name>
</gene>
<dbReference type="EMBL" id="ADNY01000071">
    <property type="protein sequence ID" value="EFG54678.1"/>
    <property type="molecule type" value="Genomic_DNA"/>
</dbReference>
<protein>
    <submittedName>
        <fullName evidence="1">Uncharacterized protein</fullName>
    </submittedName>
</protein>
<name>D4YVW7_9LACO</name>
<feature type="non-terminal residue" evidence="1">
    <location>
        <position position="1"/>
    </location>
</feature>
<evidence type="ECO:0000313" key="1">
    <source>
        <dbReference type="EMBL" id="EFG54678.1"/>
    </source>
</evidence>
<accession>D4YVW7</accession>
<reference evidence="1 2" key="1">
    <citation type="submission" date="2010-04" db="EMBL/GenBank/DDBJ databases">
        <authorList>
            <person name="Muzny D."/>
            <person name="Qin X."/>
            <person name="Deng J."/>
            <person name="Jiang H."/>
            <person name="Liu Y."/>
            <person name="Qu J."/>
            <person name="Song X.-Z."/>
            <person name="Zhang L."/>
            <person name="Thornton R."/>
            <person name="Coyle M."/>
            <person name="Francisco L."/>
            <person name="Jackson L."/>
            <person name="Javaid M."/>
            <person name="Korchina V."/>
            <person name="Kovar C."/>
            <person name="Mata R."/>
            <person name="Mathew T."/>
            <person name="Ngo R."/>
            <person name="Nguyen L."/>
            <person name="Nguyen N."/>
            <person name="Okwuonu G."/>
            <person name="Ongeri F."/>
            <person name="Pham C."/>
            <person name="Simmons D."/>
            <person name="Wilczek-Boney K."/>
            <person name="Hale W."/>
            <person name="Jakkamsetti A."/>
            <person name="Pham P."/>
            <person name="Ruth R."/>
            <person name="San Lucas F."/>
            <person name="Warren J."/>
            <person name="Zhang J."/>
            <person name="Zhao Z."/>
            <person name="Zhou C."/>
            <person name="Zhu D."/>
            <person name="Lee S."/>
            <person name="Bess C."/>
            <person name="Blankenburg K."/>
            <person name="Forbes L."/>
            <person name="Fu Q."/>
            <person name="Gubbala S."/>
            <person name="Hirani K."/>
            <person name="Jayaseelan J.C."/>
            <person name="Lara F."/>
            <person name="Munidasa M."/>
            <person name="Palculict T."/>
            <person name="Patil S."/>
            <person name="Pu L.-L."/>
            <person name="Saada N."/>
            <person name="Tang L."/>
            <person name="Weissenberger G."/>
            <person name="Zhu Y."/>
            <person name="Hemphill L."/>
            <person name="Shang Y."/>
            <person name="Youmans B."/>
            <person name="Ayvaz T."/>
            <person name="Ross M."/>
            <person name="Santibanez J."/>
            <person name="Aqrawi P."/>
            <person name="Gross S."/>
            <person name="Joshi V."/>
            <person name="Fowler G."/>
            <person name="Nazareth L."/>
            <person name="Reid J."/>
            <person name="Worley K."/>
            <person name="Petrosino J."/>
            <person name="Highlander S."/>
            <person name="Gibbs R."/>
        </authorList>
    </citation>
    <scope>NUCLEOTIDE SEQUENCE [LARGE SCALE GENOMIC DNA]</scope>
    <source>
        <strain evidence="1 2">DSM 11664</strain>
    </source>
</reference>
<keyword evidence="2" id="KW-1185">Reference proteome</keyword>
<dbReference type="AlphaFoldDB" id="D4YVW7"/>
<dbReference type="Proteomes" id="UP000004069">
    <property type="component" value="Unassembled WGS sequence"/>
</dbReference>